<dbReference type="EMBL" id="JAHMUF010000003">
    <property type="protein sequence ID" value="KAG7195433.1"/>
    <property type="molecule type" value="Genomic_DNA"/>
</dbReference>
<keyword evidence="2" id="KW-1185">Reference proteome</keyword>
<dbReference type="RefSeq" id="XP_043050978.1">
    <property type="nucleotide sequence ID" value="XM_043193926.1"/>
</dbReference>
<protein>
    <submittedName>
        <fullName evidence="1">Uncharacterized protein</fullName>
    </submittedName>
</protein>
<gene>
    <name evidence="1" type="ORF">KQ657_003193</name>
</gene>
<dbReference type="AlphaFoldDB" id="A0A9P7VC80"/>
<proteinExistence type="predicted"/>
<comment type="caution">
    <text evidence="1">The sequence shown here is derived from an EMBL/GenBank/DDBJ whole genome shotgun (WGS) entry which is preliminary data.</text>
</comment>
<evidence type="ECO:0000313" key="1">
    <source>
        <dbReference type="EMBL" id="KAG7195433.1"/>
    </source>
</evidence>
<reference evidence="1" key="1">
    <citation type="submission" date="2021-03" db="EMBL/GenBank/DDBJ databases">
        <authorList>
            <person name="Palmer J.M."/>
        </authorList>
    </citation>
    <scope>NUCLEOTIDE SEQUENCE</scope>
    <source>
        <strain evidence="1">ARV_011</strain>
    </source>
</reference>
<dbReference type="OrthoDB" id="2012278at2759"/>
<dbReference type="Proteomes" id="UP000790833">
    <property type="component" value="Unassembled WGS sequence"/>
</dbReference>
<organism evidence="1 2">
    <name type="scientific">Scheffersomyces spartinae</name>
    <dbReference type="NCBI Taxonomy" id="45513"/>
    <lineage>
        <taxon>Eukaryota</taxon>
        <taxon>Fungi</taxon>
        <taxon>Dikarya</taxon>
        <taxon>Ascomycota</taxon>
        <taxon>Saccharomycotina</taxon>
        <taxon>Pichiomycetes</taxon>
        <taxon>Debaryomycetaceae</taxon>
        <taxon>Scheffersomyces</taxon>
    </lineage>
</organism>
<sequence length="788" mass="91735">MTELDEQRAIALYTQFFTEVESESEETNSTLLATATHDGGGGLRAIADGYEIHELSRSIFTTPLSLAAFKNKLQHISTEQGTVNAKRLFGYGVKLLVEVTLFGVAKKPIEEVRKNTTTATHIDDDEDGDITAQRGRPSVDVISRRKSNNNIVMHDDDSDGDDLTTLKGAVADNEFISLDDELRFELVCNILRILQCYFVYLDGSFFDFLINEQDRDLLVRLLKNCEFYLHKMVETIESSEENSFPNLGVVKELIYLVYYIIITYLYEYLQFLNLESLSEPQSANDVGDIVESFGQRQNNDDEEDQNEGNLEFLFLFNLFPPLINRILSITDFKPPKLTLLLKTLTKLYTINFLTDYLTKTKRHLFRGSIPYKSDIESQIPYKLIPILLMDFNYYYGYQPDLMIHQLSSKSFFHWLTGNRFSGNAYLKYQTSNYITSLYENLDLSLFGDFNKDSFLKELQTIQIRRLRRDTLSDPKELVSIFLMIFLNPESLIRSKNLTDMQNDEDHIDFLDLWLCLSSYIVQYQHKSSFLQLLTRIILSTLHNLVKNYEDEVYNLTINEAKWKLCHQKAPFIPLNNDNQWIVPFGKYLCDILQVMLRFNLNNKFNVENYRLTLDLLYKLILSDKLASSTYNFVELGKSIFIVLDFISKKHNSVIRYAILEDLLLNLDLILWKSKFEDSHLLYEFLHKKQMLFGLMTESDINPPHIESLIQFFDGNIKLEDIKDEAEAEDLIVKLVDGDKELSKSLLGELNYSYKFKDTCMYVEGEIGALELMVEIMEYMNNMKNIEPW</sequence>
<accession>A0A9P7VC80</accession>
<name>A0A9P7VC80_9ASCO</name>
<dbReference type="GeneID" id="66116567"/>
<evidence type="ECO:0000313" key="2">
    <source>
        <dbReference type="Proteomes" id="UP000790833"/>
    </source>
</evidence>